<dbReference type="Pfam" id="PF02463">
    <property type="entry name" value="SMC_N"/>
    <property type="match status" value="1"/>
</dbReference>
<evidence type="ECO:0000259" key="7">
    <source>
        <dbReference type="SMART" id="SM00968"/>
    </source>
</evidence>
<dbReference type="EMBL" id="NFKP01000006">
    <property type="protein sequence ID" value="OUP69988.1"/>
    <property type="molecule type" value="Genomic_DNA"/>
</dbReference>
<comment type="subunit">
    <text evidence="6">Homodimer.</text>
</comment>
<keyword evidence="2 6" id="KW-0547">Nucleotide-binding</keyword>
<dbReference type="GO" id="GO:0016887">
    <property type="term" value="F:ATP hydrolysis activity"/>
    <property type="evidence" value="ECO:0007669"/>
    <property type="project" value="InterPro"/>
</dbReference>
<feature type="coiled-coil region" evidence="6">
    <location>
        <begin position="189"/>
        <end position="223"/>
    </location>
</feature>
<dbReference type="CDD" id="cd03278">
    <property type="entry name" value="ABC_SMC_barmotin"/>
    <property type="match status" value="1"/>
</dbReference>
<evidence type="ECO:0000256" key="6">
    <source>
        <dbReference type="HAMAP-Rule" id="MF_01894"/>
    </source>
</evidence>
<evidence type="ECO:0000256" key="3">
    <source>
        <dbReference type="ARBA" id="ARBA00022840"/>
    </source>
</evidence>
<dbReference type="NCBIfam" id="TIGR02168">
    <property type="entry name" value="SMC_prok_B"/>
    <property type="match status" value="1"/>
</dbReference>
<feature type="coiled-coil region" evidence="6">
    <location>
        <begin position="277"/>
        <end position="332"/>
    </location>
</feature>
<dbReference type="GO" id="GO:0006260">
    <property type="term" value="P:DNA replication"/>
    <property type="evidence" value="ECO:0007669"/>
    <property type="project" value="UniProtKB-UniRule"/>
</dbReference>
<comment type="caution">
    <text evidence="8">The sequence shown here is derived from an EMBL/GenBank/DDBJ whole genome shotgun (WGS) entry which is preliminary data.</text>
</comment>
<dbReference type="InterPro" id="IPR024704">
    <property type="entry name" value="SMC"/>
</dbReference>
<dbReference type="GO" id="GO:0007062">
    <property type="term" value="P:sister chromatid cohesion"/>
    <property type="evidence" value="ECO:0007669"/>
    <property type="project" value="InterPro"/>
</dbReference>
<dbReference type="FunFam" id="3.40.50.300:FF:000984">
    <property type="entry name" value="Chromosome partition protein Smc"/>
    <property type="match status" value="1"/>
</dbReference>
<evidence type="ECO:0000256" key="2">
    <source>
        <dbReference type="ARBA" id="ARBA00022741"/>
    </source>
</evidence>
<proteinExistence type="inferred from homology"/>
<dbReference type="Proteomes" id="UP000196386">
    <property type="component" value="Unassembled WGS sequence"/>
</dbReference>
<keyword evidence="5 6" id="KW-0238">DNA-binding</keyword>
<dbReference type="PIRSF" id="PIRSF005719">
    <property type="entry name" value="SMC"/>
    <property type="match status" value="1"/>
</dbReference>
<protein>
    <recommendedName>
        <fullName evidence="6">Chromosome partition protein Smc</fullName>
    </recommendedName>
</protein>
<comment type="function">
    <text evidence="6">Required for chromosome condensation and partitioning.</text>
</comment>
<dbReference type="Pfam" id="PF06470">
    <property type="entry name" value="SMC_hinge"/>
    <property type="match status" value="1"/>
</dbReference>
<evidence type="ECO:0000256" key="5">
    <source>
        <dbReference type="ARBA" id="ARBA00023125"/>
    </source>
</evidence>
<comment type="subcellular location">
    <subcellularLocation>
        <location evidence="6">Cytoplasm</location>
    </subcellularLocation>
</comment>
<feature type="coiled-coil region" evidence="6">
    <location>
        <begin position="828"/>
        <end position="900"/>
    </location>
</feature>
<dbReference type="Gene3D" id="1.20.1060.20">
    <property type="match status" value="1"/>
</dbReference>
<evidence type="ECO:0000256" key="1">
    <source>
        <dbReference type="ARBA" id="ARBA00022490"/>
    </source>
</evidence>
<comment type="similarity">
    <text evidence="6">Belongs to the SMC family.</text>
</comment>
<dbReference type="PANTHER" id="PTHR43977">
    <property type="entry name" value="STRUCTURAL MAINTENANCE OF CHROMOSOMES PROTEIN 3"/>
    <property type="match status" value="1"/>
</dbReference>
<feature type="binding site" evidence="6">
    <location>
        <begin position="54"/>
        <end position="61"/>
    </location>
    <ligand>
        <name>ATP</name>
        <dbReference type="ChEBI" id="CHEBI:30616"/>
    </ligand>
</feature>
<dbReference type="GO" id="GO:0007059">
    <property type="term" value="P:chromosome segregation"/>
    <property type="evidence" value="ECO:0007669"/>
    <property type="project" value="UniProtKB-UniRule"/>
</dbReference>
<dbReference type="Gene3D" id="3.40.50.300">
    <property type="entry name" value="P-loop containing nucleotide triphosphate hydrolases"/>
    <property type="match status" value="2"/>
</dbReference>
<feature type="coiled-coil region" evidence="6">
    <location>
        <begin position="933"/>
        <end position="967"/>
    </location>
</feature>
<dbReference type="Gene3D" id="1.10.287.1490">
    <property type="match status" value="2"/>
</dbReference>
<feature type="domain" description="SMC hinge" evidence="7">
    <location>
        <begin position="545"/>
        <end position="661"/>
    </location>
</feature>
<organism evidence="8 9">
    <name type="scientific">Anaerotruncus colihominis</name>
    <dbReference type="NCBI Taxonomy" id="169435"/>
    <lineage>
        <taxon>Bacteria</taxon>
        <taxon>Bacillati</taxon>
        <taxon>Bacillota</taxon>
        <taxon>Clostridia</taxon>
        <taxon>Eubacteriales</taxon>
        <taxon>Oscillospiraceae</taxon>
        <taxon>Anaerotruncus</taxon>
    </lineage>
</organism>
<reference evidence="9" key="1">
    <citation type="submission" date="2017-04" db="EMBL/GenBank/DDBJ databases">
        <title>Function of individual gut microbiota members based on whole genome sequencing of pure cultures obtained from chicken caecum.</title>
        <authorList>
            <person name="Medvecky M."/>
            <person name="Cejkova D."/>
            <person name="Polansky O."/>
            <person name="Karasova D."/>
            <person name="Kubasova T."/>
            <person name="Cizek A."/>
            <person name="Rychlik I."/>
        </authorList>
    </citation>
    <scope>NUCLEOTIDE SEQUENCE [LARGE SCALE GENOMIC DNA]</scope>
    <source>
        <strain evidence="9">An175</strain>
    </source>
</reference>
<keyword evidence="3 6" id="KW-0067">ATP-binding</keyword>
<dbReference type="InterPro" id="IPR027417">
    <property type="entry name" value="P-loop_NTPase"/>
</dbReference>
<keyword evidence="4 6" id="KW-0175">Coiled coil</keyword>
<dbReference type="InterPro" id="IPR036277">
    <property type="entry name" value="SMC_hinge_sf"/>
</dbReference>
<dbReference type="SUPFAM" id="SSF75553">
    <property type="entry name" value="Smc hinge domain"/>
    <property type="match status" value="1"/>
</dbReference>
<feature type="coiled-coil region" evidence="6">
    <location>
        <begin position="361"/>
        <end position="409"/>
    </location>
</feature>
<dbReference type="GO" id="GO:0005737">
    <property type="term" value="C:cytoplasm"/>
    <property type="evidence" value="ECO:0007669"/>
    <property type="project" value="UniProtKB-SubCell"/>
</dbReference>
<evidence type="ECO:0000313" key="9">
    <source>
        <dbReference type="Proteomes" id="UP000196386"/>
    </source>
</evidence>
<dbReference type="AlphaFoldDB" id="A0A1Y4N1Z0"/>
<keyword evidence="1 6" id="KW-0963">Cytoplasm</keyword>
<name>A0A1Y4N1Z0_9FIRM</name>
<evidence type="ECO:0000313" key="8">
    <source>
        <dbReference type="EMBL" id="OUP69988.1"/>
    </source>
</evidence>
<dbReference type="GO" id="GO:0005524">
    <property type="term" value="F:ATP binding"/>
    <property type="evidence" value="ECO:0007669"/>
    <property type="project" value="UniProtKB-UniRule"/>
</dbReference>
<feature type="coiled-coil region" evidence="6">
    <location>
        <begin position="702"/>
        <end position="792"/>
    </location>
</feature>
<dbReference type="SMART" id="SM00968">
    <property type="entry name" value="SMC_hinge"/>
    <property type="match status" value="1"/>
</dbReference>
<dbReference type="SUPFAM" id="SSF52540">
    <property type="entry name" value="P-loop containing nucleoside triphosphate hydrolases"/>
    <property type="match status" value="1"/>
</dbReference>
<gene>
    <name evidence="6" type="primary">smc</name>
    <name evidence="8" type="ORF">B5F11_06580</name>
</gene>
<dbReference type="InterPro" id="IPR011890">
    <property type="entry name" value="SMC_prok"/>
</dbReference>
<dbReference type="GO" id="GO:0003677">
    <property type="term" value="F:DNA binding"/>
    <property type="evidence" value="ECO:0007669"/>
    <property type="project" value="UniProtKB-UniRule"/>
</dbReference>
<evidence type="ECO:0000256" key="4">
    <source>
        <dbReference type="ARBA" id="ARBA00023054"/>
    </source>
</evidence>
<accession>A0A1Y4N1Z0</accession>
<comment type="domain">
    <text evidence="6">Contains large globular domains required for ATP hydrolysis at each terminus and a third globular domain forming a flexible hinge near the middle of the molecule. These domains are separated by coiled-coil structures.</text>
</comment>
<dbReference type="HAMAP" id="MF_01894">
    <property type="entry name" value="Smc_prok"/>
    <property type="match status" value="1"/>
</dbReference>
<dbReference type="Gene3D" id="3.30.70.1620">
    <property type="match status" value="1"/>
</dbReference>
<sequence>MILKSGRTPMCAALMSKWRMCSLRLRGLEIQGFKSFPDKTRLTFHDGITAVVGPNGSGKSNIADAVRWVLGEQSTKTLRGGKMEDVIFGGTQARKPQGYAHVQLTIENADGALPYDSAEVSVSRRLYRSGESEYRINGTSVRLRDVHELFMDTGLGRDGYSIIGQGRIAEIVSAKSTQRREIFEEAAGISKYRYRRQEAQRRLEAAEENLLRLRDILAELEARVGPLQAQAEKARRFLTLAEEKKTLELSLWIATLDRSRALLREQEDKLLLCRDDHDRIQAEMDAVEQRINALYADMQALAVEIDERRAQARTLEEENANSSADIAVMQNDLAHNRASIEQIGAELRQADADGGGLDEQIRTYETEIADKQAALEKLHRKQEETQQEIARLTAAREDCRTRADALKERRFGLTQSIQEAKLSSASSGSLIDETIARLEALRDAAVVGDENAARIEKELADCKGLLAEVLAASESLQNTRRGYLLRAEGRGEKLDALKKQRAALDEQARGFLQKARLLTDMENSLEGFQSSVKYVVSQARRGALSGVCGPVSKLIEVDGDHALAIEIALGAAMQNIVVEDETAAKRAIAMLRSSKTGRATFLPLTTVRGARLSEGWLSSADGFVGIAADLVRCDSRYEGVVAQLLGRIAIVRDIDCAVALARRSGYKFRVVTLDGQVVNAGGSMTGGWTARSAGILSRAQEIESLRAQAKDCADRMERLDGEIKTVQEELSAAQAAILGVDGELATAQEDRIRCESEQKRLLAAQADAARVREQASREYEALEARLRELRAAGVSADGLIQELSGQLDEVARQLGEVNEGRDAYASRLDQASEALAQVNVAAAALEKEIDGARLLMEQLAGQKEHRREQERALKERAARLEEENEAVRQRISDLEAARRERTARIETIGTEIAERTARRNECESGTAALRADEKEIAARRETAARELARLEEKKASMQGEYDAIIARMWDEYEVTRSQAAELAQPVEDTPAAQRRLGELKGKIKALGSVNLGAIEEYGEVSERYTFLKTQTEDAERSRAELLRLIERLTSDMRTIFSENFTKIAANFSVVFTELFDGGKASLSLADPTDVLESGIDIFVQPPGKIIKNLSALSGGEQAFVAIAIYFAILKVRPSPFCLLDEIEAALDDVNVVKYAQYLRTLCDKTQFITITHRRGTMEEADVLYGVTMQEEGVSKLLELNVGEIEGKLGIQ</sequence>
<dbReference type="InterPro" id="IPR010935">
    <property type="entry name" value="SMC_hinge"/>
</dbReference>
<dbReference type="GO" id="GO:0005694">
    <property type="term" value="C:chromosome"/>
    <property type="evidence" value="ECO:0007669"/>
    <property type="project" value="InterPro"/>
</dbReference>
<dbReference type="InterPro" id="IPR003395">
    <property type="entry name" value="RecF/RecN/SMC_N"/>
</dbReference>
<dbReference type="GO" id="GO:0030261">
    <property type="term" value="P:chromosome condensation"/>
    <property type="evidence" value="ECO:0007669"/>
    <property type="project" value="InterPro"/>
</dbReference>